<accession>A0A6L6Q130</accession>
<dbReference type="AlphaFoldDB" id="A0A6L6Q130"/>
<dbReference type="OrthoDB" id="5298305at2"/>
<reference evidence="2 3" key="1">
    <citation type="submission" date="2019-11" db="EMBL/GenBank/DDBJ databases">
        <title>Type strains purchased from KCTC, JCM and DSMZ.</title>
        <authorList>
            <person name="Lu H."/>
        </authorList>
    </citation>
    <scope>NUCLEOTIDE SEQUENCE [LARGE SCALE GENOMIC DNA]</scope>
    <source>
        <strain evidence="2 3">KCTC 42409</strain>
    </source>
</reference>
<proteinExistence type="predicted"/>
<organism evidence="2 3">
    <name type="scientific">Pseudoduganella ginsengisoli</name>
    <dbReference type="NCBI Taxonomy" id="1462440"/>
    <lineage>
        <taxon>Bacteria</taxon>
        <taxon>Pseudomonadati</taxon>
        <taxon>Pseudomonadota</taxon>
        <taxon>Betaproteobacteria</taxon>
        <taxon>Burkholderiales</taxon>
        <taxon>Oxalobacteraceae</taxon>
        <taxon>Telluria group</taxon>
        <taxon>Pseudoduganella</taxon>
    </lineage>
</organism>
<feature type="compositionally biased region" description="Basic residues" evidence="1">
    <location>
        <begin position="1"/>
        <end position="18"/>
    </location>
</feature>
<dbReference type="EMBL" id="WNLA01000006">
    <property type="protein sequence ID" value="MTW02732.1"/>
    <property type="molecule type" value="Genomic_DNA"/>
</dbReference>
<keyword evidence="3" id="KW-1185">Reference proteome</keyword>
<feature type="region of interest" description="Disordered" evidence="1">
    <location>
        <begin position="1"/>
        <end position="21"/>
    </location>
</feature>
<feature type="compositionally biased region" description="Low complexity" evidence="1">
    <location>
        <begin position="98"/>
        <end position="113"/>
    </location>
</feature>
<dbReference type="Pfam" id="PF09676">
    <property type="entry name" value="TraV"/>
    <property type="match status" value="1"/>
</dbReference>
<keyword evidence="2" id="KW-0449">Lipoprotein</keyword>
<dbReference type="Proteomes" id="UP000484015">
    <property type="component" value="Unassembled WGS sequence"/>
</dbReference>
<evidence type="ECO:0000313" key="2">
    <source>
        <dbReference type="EMBL" id="MTW02732.1"/>
    </source>
</evidence>
<feature type="region of interest" description="Disordered" evidence="1">
    <location>
        <begin position="168"/>
        <end position="217"/>
    </location>
</feature>
<evidence type="ECO:0000256" key="1">
    <source>
        <dbReference type="SAM" id="MobiDB-lite"/>
    </source>
</evidence>
<dbReference type="InterPro" id="IPR014118">
    <property type="entry name" value="T4SS_TraV"/>
</dbReference>
<protein>
    <submittedName>
        <fullName evidence="2">TraV family lipoprotein</fullName>
    </submittedName>
</protein>
<gene>
    <name evidence="2" type="ORF">GM668_11625</name>
</gene>
<feature type="region of interest" description="Disordered" evidence="1">
    <location>
        <begin position="91"/>
        <end position="113"/>
    </location>
</feature>
<evidence type="ECO:0000313" key="3">
    <source>
        <dbReference type="Proteomes" id="UP000484015"/>
    </source>
</evidence>
<comment type="caution">
    <text evidence="2">The sequence shown here is derived from an EMBL/GenBank/DDBJ whole genome shotgun (WGS) entry which is preliminary data.</text>
</comment>
<name>A0A6L6Q130_9BURK</name>
<feature type="compositionally biased region" description="Low complexity" evidence="1">
    <location>
        <begin position="177"/>
        <end position="195"/>
    </location>
</feature>
<sequence>MTSRPGWRKHRPARHRAKASQGVDMKLPNTVKPAVLALSTWASSVLLLSACGNLTGLDGSSKFSCKAPEGVHCTSVTANYYNRGPVGAGEEARRHAAEGSAPASAPRPAMAPGLDPVALRSPVRVLRLWVKAWEDSDRDLVDQSYVYVRVDDGRWQVAHVQREEREVYAPLRPPAAPLSGPSSGPSVASPGPAAAKEGADLGHGAMGMPPAIEPPRQ</sequence>